<evidence type="ECO:0008006" key="4">
    <source>
        <dbReference type="Google" id="ProtNLM"/>
    </source>
</evidence>
<reference evidence="3" key="1">
    <citation type="journal article" date="2019" name="Int. J. Syst. Evol. Microbiol.">
        <title>The Global Catalogue of Microorganisms (GCM) 10K type strain sequencing project: providing services to taxonomists for standard genome sequencing and annotation.</title>
        <authorList>
            <consortium name="The Broad Institute Genomics Platform"/>
            <consortium name="The Broad Institute Genome Sequencing Center for Infectious Disease"/>
            <person name="Wu L."/>
            <person name="Ma J."/>
        </authorList>
    </citation>
    <scope>NUCLEOTIDE SEQUENCE [LARGE SCALE GENOMIC DNA]</scope>
    <source>
        <strain evidence="3">KCTC 32255</strain>
    </source>
</reference>
<accession>A0ABW2C7S5</accession>
<keyword evidence="3" id="KW-1185">Reference proteome</keyword>
<feature type="compositionally biased region" description="Basic and acidic residues" evidence="1">
    <location>
        <begin position="68"/>
        <end position="84"/>
    </location>
</feature>
<feature type="region of interest" description="Disordered" evidence="1">
    <location>
        <begin position="65"/>
        <end position="88"/>
    </location>
</feature>
<evidence type="ECO:0000313" key="3">
    <source>
        <dbReference type="Proteomes" id="UP001596337"/>
    </source>
</evidence>
<gene>
    <name evidence="2" type="ORF">ACFQGD_26710</name>
</gene>
<dbReference type="RefSeq" id="WP_345405158.1">
    <property type="nucleotide sequence ID" value="NZ_BAABLA010000119.1"/>
</dbReference>
<comment type="caution">
    <text evidence="2">The sequence shown here is derived from an EMBL/GenBank/DDBJ whole genome shotgun (WGS) entry which is preliminary data.</text>
</comment>
<organism evidence="2 3">
    <name type="scientific">Haloechinothrix salitolerans</name>
    <dbReference type="NCBI Taxonomy" id="926830"/>
    <lineage>
        <taxon>Bacteria</taxon>
        <taxon>Bacillati</taxon>
        <taxon>Actinomycetota</taxon>
        <taxon>Actinomycetes</taxon>
        <taxon>Pseudonocardiales</taxon>
        <taxon>Pseudonocardiaceae</taxon>
        <taxon>Haloechinothrix</taxon>
    </lineage>
</organism>
<sequence length="122" mass="13023">MTYQVLAKRWPLGWELHIDGVGVTQSRTLASAEKAVRSYLTLDDVADADTADIVISPELDGNLASEAEAAREATRRAEQARDEAASQTRKVARDLKAAGMSGADVAVVLGVSPQRVSQLTKS</sequence>
<name>A0ABW2C7S5_9PSEU</name>
<dbReference type="EMBL" id="JBHSXX010000001">
    <property type="protein sequence ID" value="MFC6870727.1"/>
    <property type="molecule type" value="Genomic_DNA"/>
</dbReference>
<protein>
    <recommendedName>
        <fullName evidence="4">Antitoxin HicB</fullName>
    </recommendedName>
</protein>
<dbReference type="Proteomes" id="UP001596337">
    <property type="component" value="Unassembled WGS sequence"/>
</dbReference>
<evidence type="ECO:0000256" key="1">
    <source>
        <dbReference type="SAM" id="MobiDB-lite"/>
    </source>
</evidence>
<proteinExistence type="predicted"/>
<evidence type="ECO:0000313" key="2">
    <source>
        <dbReference type="EMBL" id="MFC6870727.1"/>
    </source>
</evidence>